<dbReference type="EMBL" id="CP159307">
    <property type="protein sequence ID" value="XCH33348.1"/>
    <property type="molecule type" value="Genomic_DNA"/>
</dbReference>
<dbReference type="PROSITE" id="PS00924">
    <property type="entry name" value="ASP_GLU_RACEMASE_2"/>
    <property type="match status" value="1"/>
</dbReference>
<organism evidence="3">
    <name type="scientific">Dehalogenimonas sp. 4OHTPN</name>
    <dbReference type="NCBI Taxonomy" id="3166643"/>
    <lineage>
        <taxon>Bacteria</taxon>
        <taxon>Bacillati</taxon>
        <taxon>Chloroflexota</taxon>
        <taxon>Dehalococcoidia</taxon>
        <taxon>Dehalococcoidales</taxon>
        <taxon>Dehalococcoidaceae</taxon>
        <taxon>Dehalogenimonas</taxon>
    </lineage>
</organism>
<sequence>MKTIGILGGMSWTSTAEYYKQINQGVQKKLGGVHSAKIVLHSVDFEEIKETQAAGRWAEAAAILGAAGKGLKNAGADFLVLATNTMHKVADEIEAASGLPLLHLADASGEAIRSQGWRTVGLLGTRFTMSEDFYRGRLLQKFGIKVVVPEKDEQQVVNSIIYDELCRDCFQDASAWACQLIIEKLIAQGAEAVLLACTELPLLIKQSEIKVPLLDTVKLHAEEAVRRALQE</sequence>
<proteinExistence type="inferred from homology"/>
<reference evidence="3" key="1">
    <citation type="submission" date="2024-06" db="EMBL/GenBank/DDBJ databases">
        <title>A Novel Isolate, Dehalogenimonas sp. Strain 4OHTPN, Dechlorinates Aromatic 4 Hydroxy chlorothalonil by a Novel Reductive Dehalogenase.</title>
        <authorList>
            <person name="Liu G."/>
        </authorList>
    </citation>
    <scope>NUCLEOTIDE SEQUENCE</scope>
    <source>
        <strain evidence="3">4OHTPN</strain>
    </source>
</reference>
<dbReference type="InterPro" id="IPR033134">
    <property type="entry name" value="Asp/Glu_racemase_AS_2"/>
</dbReference>
<evidence type="ECO:0000313" key="3">
    <source>
        <dbReference type="EMBL" id="XCH33348.1"/>
    </source>
</evidence>
<dbReference type="Pfam" id="PF01177">
    <property type="entry name" value="Asp_Glu_race"/>
    <property type="match status" value="1"/>
</dbReference>
<accession>A0AAU8GAI7</accession>
<dbReference type="SUPFAM" id="SSF53681">
    <property type="entry name" value="Aspartate/glutamate racemase"/>
    <property type="match status" value="2"/>
</dbReference>
<dbReference type="PANTHER" id="PTHR21198:SF7">
    <property type="entry name" value="ASPARTATE-GLUTAMATE RACEMASE FAMILY"/>
    <property type="match status" value="1"/>
</dbReference>
<dbReference type="GO" id="GO:0047661">
    <property type="term" value="F:amino-acid racemase activity"/>
    <property type="evidence" value="ECO:0007669"/>
    <property type="project" value="InterPro"/>
</dbReference>
<dbReference type="AlphaFoldDB" id="A0AAU8GAI7"/>
<dbReference type="InterPro" id="IPR015942">
    <property type="entry name" value="Asp/Glu/hydantoin_racemase"/>
</dbReference>
<dbReference type="Gene3D" id="3.40.50.1860">
    <property type="match status" value="2"/>
</dbReference>
<evidence type="ECO:0000256" key="2">
    <source>
        <dbReference type="ARBA" id="ARBA00023235"/>
    </source>
</evidence>
<name>A0AAU8GAI7_9CHLR</name>
<dbReference type="InterPro" id="IPR001920">
    <property type="entry name" value="Asp/Glu_race"/>
</dbReference>
<gene>
    <name evidence="3" type="ORF">ABV300_00290</name>
</gene>
<evidence type="ECO:0000256" key="1">
    <source>
        <dbReference type="ARBA" id="ARBA00007847"/>
    </source>
</evidence>
<dbReference type="InterPro" id="IPR004380">
    <property type="entry name" value="Asp_race"/>
</dbReference>
<dbReference type="RefSeq" id="WP_353714589.1">
    <property type="nucleotide sequence ID" value="NZ_CP159307.1"/>
</dbReference>
<dbReference type="NCBIfam" id="TIGR00035">
    <property type="entry name" value="asp_race"/>
    <property type="match status" value="1"/>
</dbReference>
<keyword evidence="2" id="KW-0413">Isomerase</keyword>
<protein>
    <submittedName>
        <fullName evidence="3">Aspartate/glutamate racemase family protein</fullName>
    </submittedName>
</protein>
<dbReference type="PANTHER" id="PTHR21198">
    <property type="entry name" value="GLUTAMATE RACEMASE"/>
    <property type="match status" value="1"/>
</dbReference>
<comment type="similarity">
    <text evidence="1">Belongs to the aspartate/glutamate racemases family.</text>
</comment>